<dbReference type="PRINTS" id="PR00061">
    <property type="entry name" value="RIBOSOMALL19"/>
</dbReference>
<dbReference type="PANTHER" id="PTHR15680:SF9">
    <property type="entry name" value="LARGE RIBOSOMAL SUBUNIT PROTEIN BL19M"/>
    <property type="match status" value="1"/>
</dbReference>
<dbReference type="EMBL" id="LCRD01000001">
    <property type="protein sequence ID" value="KKW30904.1"/>
    <property type="molecule type" value="Genomic_DNA"/>
</dbReference>
<dbReference type="AlphaFoldDB" id="A0A0G2AEJ9"/>
<comment type="caution">
    <text evidence="5">The sequence shown here is derived from an EMBL/GenBank/DDBJ whole genome shotgun (WGS) entry which is preliminary data.</text>
</comment>
<dbReference type="GO" id="GO:0003735">
    <property type="term" value="F:structural constituent of ribosome"/>
    <property type="evidence" value="ECO:0007669"/>
    <property type="project" value="InterPro"/>
</dbReference>
<comment type="similarity">
    <text evidence="1 4">Belongs to the bacterial ribosomal protein bL19 family.</text>
</comment>
<accession>A0A0G2AEJ9</accession>
<gene>
    <name evidence="5" type="ORF">UY72_C0001G0016</name>
</gene>
<dbReference type="InterPro" id="IPR001857">
    <property type="entry name" value="Ribosomal_bL19"/>
</dbReference>
<keyword evidence="2 5" id="KW-0689">Ribosomal protein</keyword>
<dbReference type="GO" id="GO:0022625">
    <property type="term" value="C:cytosolic large ribosomal subunit"/>
    <property type="evidence" value="ECO:0007669"/>
    <property type="project" value="TreeGrafter"/>
</dbReference>
<evidence type="ECO:0000313" key="5">
    <source>
        <dbReference type="EMBL" id="KKW30904.1"/>
    </source>
</evidence>
<evidence type="ECO:0000256" key="1">
    <source>
        <dbReference type="ARBA" id="ARBA00005781"/>
    </source>
</evidence>
<organism evidence="5 6">
    <name type="scientific">Candidatus Uhrbacteria bacterium GW2011_GWD2_52_7</name>
    <dbReference type="NCBI Taxonomy" id="1618989"/>
    <lineage>
        <taxon>Bacteria</taxon>
        <taxon>Candidatus Uhriibacteriota</taxon>
    </lineage>
</organism>
<dbReference type="InterPro" id="IPR038657">
    <property type="entry name" value="Ribosomal_bL19_sf"/>
</dbReference>
<evidence type="ECO:0000256" key="3">
    <source>
        <dbReference type="ARBA" id="ARBA00023274"/>
    </source>
</evidence>
<evidence type="ECO:0000256" key="4">
    <source>
        <dbReference type="RuleBase" id="RU000559"/>
    </source>
</evidence>
<dbReference type="NCBIfam" id="TIGR01024">
    <property type="entry name" value="rplS_bact"/>
    <property type="match status" value="1"/>
</dbReference>
<sequence length="113" mass="12665">MTEAEATTAVMPEIQPGMVVRVHEKIEDVNAKGEKRERIQMFEGMVLSVSGAGVSKNFVVRKVTNGYGVEKIYPVASPNIQKVDIVKAYKVRRANLSFIKDFGRKLREAIIKK</sequence>
<proteinExistence type="inferred from homology"/>
<name>A0A0G2AEJ9_9BACT</name>
<comment type="function">
    <text evidence="4">This protein is located at the 30S-50S ribosomal subunit interface and may play a role in the structure and function of the aminoacyl-tRNA binding site.</text>
</comment>
<dbReference type="Gene3D" id="2.30.30.790">
    <property type="match status" value="1"/>
</dbReference>
<evidence type="ECO:0000313" key="6">
    <source>
        <dbReference type="Proteomes" id="UP000034846"/>
    </source>
</evidence>
<dbReference type="PANTHER" id="PTHR15680">
    <property type="entry name" value="RIBOSOMAL PROTEIN L19"/>
    <property type="match status" value="1"/>
</dbReference>
<protein>
    <recommendedName>
        <fullName evidence="4">50S ribosomal protein L19</fullName>
    </recommendedName>
</protein>
<dbReference type="GO" id="GO:0006412">
    <property type="term" value="P:translation"/>
    <property type="evidence" value="ECO:0007669"/>
    <property type="project" value="InterPro"/>
</dbReference>
<reference evidence="5 6" key="1">
    <citation type="journal article" date="2015" name="Nature">
        <title>rRNA introns, odd ribosomes, and small enigmatic genomes across a large radiation of phyla.</title>
        <authorList>
            <person name="Brown C.T."/>
            <person name="Hug L.A."/>
            <person name="Thomas B.C."/>
            <person name="Sharon I."/>
            <person name="Castelle C.J."/>
            <person name="Singh A."/>
            <person name="Wilkins M.J."/>
            <person name="Williams K.H."/>
            <person name="Banfield J.F."/>
        </authorList>
    </citation>
    <scope>NUCLEOTIDE SEQUENCE [LARGE SCALE GENOMIC DNA]</scope>
</reference>
<dbReference type="InterPro" id="IPR008991">
    <property type="entry name" value="Translation_prot_SH3-like_sf"/>
</dbReference>
<evidence type="ECO:0000256" key="2">
    <source>
        <dbReference type="ARBA" id="ARBA00022980"/>
    </source>
</evidence>
<keyword evidence="3 4" id="KW-0687">Ribonucleoprotein</keyword>
<dbReference type="Pfam" id="PF01245">
    <property type="entry name" value="Ribosomal_L19"/>
    <property type="match status" value="1"/>
</dbReference>
<dbReference type="SUPFAM" id="SSF50104">
    <property type="entry name" value="Translation proteins SH3-like domain"/>
    <property type="match status" value="1"/>
</dbReference>
<dbReference type="Proteomes" id="UP000034846">
    <property type="component" value="Unassembled WGS sequence"/>
</dbReference>